<gene>
    <name evidence="1" type="ORF">QN277_028345</name>
</gene>
<accession>A0AAE1MF22</accession>
<protein>
    <submittedName>
        <fullName evidence="1">Uncharacterized protein</fullName>
    </submittedName>
</protein>
<dbReference type="Proteomes" id="UP001293593">
    <property type="component" value="Unassembled WGS sequence"/>
</dbReference>
<reference evidence="1" key="1">
    <citation type="submission" date="2023-10" db="EMBL/GenBank/DDBJ databases">
        <title>Chromosome-level genome of the transformable northern wattle, Acacia crassicarpa.</title>
        <authorList>
            <person name="Massaro I."/>
            <person name="Sinha N.R."/>
            <person name="Poethig S."/>
            <person name="Leichty A.R."/>
        </authorList>
    </citation>
    <scope>NUCLEOTIDE SEQUENCE</scope>
    <source>
        <strain evidence="1">Acra3RX</strain>
        <tissue evidence="1">Leaf</tissue>
    </source>
</reference>
<proteinExistence type="predicted"/>
<name>A0AAE1MF22_9FABA</name>
<organism evidence="1 2">
    <name type="scientific">Acacia crassicarpa</name>
    <name type="common">northern wattle</name>
    <dbReference type="NCBI Taxonomy" id="499986"/>
    <lineage>
        <taxon>Eukaryota</taxon>
        <taxon>Viridiplantae</taxon>
        <taxon>Streptophyta</taxon>
        <taxon>Embryophyta</taxon>
        <taxon>Tracheophyta</taxon>
        <taxon>Spermatophyta</taxon>
        <taxon>Magnoliopsida</taxon>
        <taxon>eudicotyledons</taxon>
        <taxon>Gunneridae</taxon>
        <taxon>Pentapetalae</taxon>
        <taxon>rosids</taxon>
        <taxon>fabids</taxon>
        <taxon>Fabales</taxon>
        <taxon>Fabaceae</taxon>
        <taxon>Caesalpinioideae</taxon>
        <taxon>mimosoid clade</taxon>
        <taxon>Acacieae</taxon>
        <taxon>Acacia</taxon>
    </lineage>
</organism>
<sequence>MRQLSHWRFTYWDSLGSCTDKTRRSLLVQFLRNWTILVKMPPKGISDAMNASYAQSNQCSNLASRNVLIHYSRVCHML</sequence>
<dbReference type="EMBL" id="JAWXYG010000009">
    <property type="protein sequence ID" value="KAK4262840.1"/>
    <property type="molecule type" value="Genomic_DNA"/>
</dbReference>
<dbReference type="AlphaFoldDB" id="A0AAE1MF22"/>
<evidence type="ECO:0000313" key="1">
    <source>
        <dbReference type="EMBL" id="KAK4262840.1"/>
    </source>
</evidence>
<keyword evidence="2" id="KW-1185">Reference proteome</keyword>
<evidence type="ECO:0000313" key="2">
    <source>
        <dbReference type="Proteomes" id="UP001293593"/>
    </source>
</evidence>
<comment type="caution">
    <text evidence="1">The sequence shown here is derived from an EMBL/GenBank/DDBJ whole genome shotgun (WGS) entry which is preliminary data.</text>
</comment>